<dbReference type="RefSeq" id="WP_404535693.1">
    <property type="nucleotide sequence ID" value="NZ_JADIKL010000001.1"/>
</dbReference>
<gene>
    <name evidence="2" type="ORF">ISP14_01815</name>
</gene>
<dbReference type="InterPro" id="IPR010281">
    <property type="entry name" value="DUF885"/>
</dbReference>
<dbReference type="Proteomes" id="UP001620397">
    <property type="component" value="Unassembled WGS sequence"/>
</dbReference>
<dbReference type="Pfam" id="PF05960">
    <property type="entry name" value="DUF885"/>
    <property type="match status" value="1"/>
</dbReference>
<reference evidence="2 3" key="1">
    <citation type="submission" date="2020-10" db="EMBL/GenBank/DDBJ databases">
        <title>Phylogeny of dyella-like bacteria.</title>
        <authorList>
            <person name="Fu J."/>
        </authorList>
    </citation>
    <scope>NUCLEOTIDE SEQUENCE [LARGE SCALE GENOMIC DNA]</scope>
    <source>
        <strain evidence="2 3">DKC-1</strain>
    </source>
</reference>
<evidence type="ECO:0000313" key="3">
    <source>
        <dbReference type="Proteomes" id="UP001620397"/>
    </source>
</evidence>
<dbReference type="PANTHER" id="PTHR33361">
    <property type="entry name" value="GLR0591 PROTEIN"/>
    <property type="match status" value="1"/>
</dbReference>
<dbReference type="PANTHER" id="PTHR33361:SF15">
    <property type="entry name" value="DUF885 FAMILY LIPOPROTEIN"/>
    <property type="match status" value="1"/>
</dbReference>
<proteinExistence type="predicted"/>
<keyword evidence="1" id="KW-0732">Signal</keyword>
<name>A0ABW8KBM3_9GAMM</name>
<feature type="chain" id="PRO_5045852883" evidence="1">
    <location>
        <begin position="27"/>
        <end position="594"/>
    </location>
</feature>
<evidence type="ECO:0000313" key="2">
    <source>
        <dbReference type="EMBL" id="MFK2929516.1"/>
    </source>
</evidence>
<protein>
    <submittedName>
        <fullName evidence="2">DUF885 domain-containing protein</fullName>
    </submittedName>
</protein>
<dbReference type="EMBL" id="JADIKL010000001">
    <property type="protein sequence ID" value="MFK2929516.1"/>
    <property type="molecule type" value="Genomic_DNA"/>
</dbReference>
<organism evidence="2 3">
    <name type="scientific">Dyella agri</name>
    <dbReference type="NCBI Taxonomy" id="1926869"/>
    <lineage>
        <taxon>Bacteria</taxon>
        <taxon>Pseudomonadati</taxon>
        <taxon>Pseudomonadota</taxon>
        <taxon>Gammaproteobacteria</taxon>
        <taxon>Lysobacterales</taxon>
        <taxon>Rhodanobacteraceae</taxon>
        <taxon>Dyella</taxon>
    </lineage>
</organism>
<evidence type="ECO:0000256" key="1">
    <source>
        <dbReference type="SAM" id="SignalP"/>
    </source>
</evidence>
<comment type="caution">
    <text evidence="2">The sequence shown here is derived from an EMBL/GenBank/DDBJ whole genome shotgun (WGS) entry which is preliminary data.</text>
</comment>
<keyword evidence="3" id="KW-1185">Reference proteome</keyword>
<feature type="signal peptide" evidence="1">
    <location>
        <begin position="1"/>
        <end position="26"/>
    </location>
</feature>
<sequence length="594" mass="66805">MKPLTRIACAIALALPLGNAAFAAQAAPMAAATATSPADQTFMRLADHYFDDYYFPANPSTATADGLHAWDGKLEDYSRAGVDANIKALKQWEARVAAVDPKMLSQFVQGDRELVLNNIRSSLLTLETIRPWQKNPDNYSSGITSSAFTLMERKFASPETRLRALIAREKQMPAVLADARKNLDNPPAIYTQIALEQLPGLVSFFQHDVPSAFADVSDADLKKQFADSNGAVIKALQDYQAWLKTDLLPRSHGDFRIGAQAFRDKLKYDEMVTLPLDQLVAIDMANMRANQQQFAKVAHELDPAKTPQQVLAELAADHPAPDKLLDVFRGSLDKLVDFIKQHHVITVPSDVRPIVEETPPFMRATTFASMDTPGPYETVAKEAYFNVTLPDPSWDKQRTDEFMAQFNYPVINSVATHEAYPGHYIQFLWMHHLDDRVRKLLGANTNVEGWAHYCEQMMLDQGLAQFLYPHDRRQQLLLRLGQLQDALLRNARFVVGIRLHTGQMTMAQAEDFFVKEGYQSHAVGEVETKRGSSDPTYLYYTLGKLEIQKLRTDLQAKQGKNFNLEHFHDAFMQQGFAPIAIVRKAMLHDDSPVL</sequence>
<accession>A0ABW8KBM3</accession>